<accession>A0A0N9UZ29</accession>
<dbReference type="AlphaFoldDB" id="A0A0N9UZ29"/>
<dbReference type="InterPro" id="IPR001387">
    <property type="entry name" value="Cro/C1-type_HTH"/>
</dbReference>
<evidence type="ECO:0000313" key="3">
    <source>
        <dbReference type="Proteomes" id="UP000058074"/>
    </source>
</evidence>
<dbReference type="Gene3D" id="1.10.260.40">
    <property type="entry name" value="lambda repressor-like DNA-binding domains"/>
    <property type="match status" value="1"/>
</dbReference>
<name>A0A0N9UZ29_SPHMC</name>
<organism evidence="2 3">
    <name type="scientific">Sphingopyxis macrogoltabida</name>
    <name type="common">Sphingomonas macrogoltabidus</name>
    <dbReference type="NCBI Taxonomy" id="33050"/>
    <lineage>
        <taxon>Bacteria</taxon>
        <taxon>Pseudomonadati</taxon>
        <taxon>Pseudomonadota</taxon>
        <taxon>Alphaproteobacteria</taxon>
        <taxon>Sphingomonadales</taxon>
        <taxon>Sphingomonadaceae</taxon>
        <taxon>Sphingopyxis</taxon>
    </lineage>
</organism>
<sequence>MTPAQCKMARAGLSWSADHLSEKCGISRITIARFESGLAVAAASIEAIHAALNAAGADFTRKAGKIAVAVPDEAAAK</sequence>
<protein>
    <recommendedName>
        <fullName evidence="1">HTH cro/C1-type domain-containing protein</fullName>
    </recommendedName>
</protein>
<dbReference type="KEGG" id="smag:AN936_08430"/>
<proteinExistence type="predicted"/>
<dbReference type="Proteomes" id="UP000058074">
    <property type="component" value="Chromosome"/>
</dbReference>
<feature type="domain" description="HTH cro/C1-type" evidence="1">
    <location>
        <begin position="20"/>
        <end position="59"/>
    </location>
</feature>
<dbReference type="SUPFAM" id="SSF47413">
    <property type="entry name" value="lambda repressor-like DNA-binding domains"/>
    <property type="match status" value="1"/>
</dbReference>
<reference evidence="2 3" key="1">
    <citation type="journal article" date="2015" name="Genome Announc.">
        <title>Complete Genome Sequence of Polypropylene Glycol- and Polyethylene Glycol-Degrading Sphingopyxis macrogoltabida Strain EY-1.</title>
        <authorList>
            <person name="Ohtsubo Y."/>
            <person name="Nagata Y."/>
            <person name="Numata M."/>
            <person name="Tsuchikane K."/>
            <person name="Hosoyama A."/>
            <person name="Yamazoe A."/>
            <person name="Tsuda M."/>
            <person name="Fujita N."/>
            <person name="Kawai F."/>
        </authorList>
    </citation>
    <scope>NUCLEOTIDE SEQUENCE [LARGE SCALE GENOMIC DNA]</scope>
    <source>
        <strain evidence="2 3">EY-1</strain>
    </source>
</reference>
<evidence type="ECO:0000313" key="2">
    <source>
        <dbReference type="EMBL" id="ALH80392.1"/>
    </source>
</evidence>
<dbReference type="EMBL" id="CP012700">
    <property type="protein sequence ID" value="ALH80392.1"/>
    <property type="molecule type" value="Genomic_DNA"/>
</dbReference>
<evidence type="ECO:0000259" key="1">
    <source>
        <dbReference type="PROSITE" id="PS50943"/>
    </source>
</evidence>
<dbReference type="GO" id="GO:0003677">
    <property type="term" value="F:DNA binding"/>
    <property type="evidence" value="ECO:0007669"/>
    <property type="project" value="InterPro"/>
</dbReference>
<dbReference type="CDD" id="cd00093">
    <property type="entry name" value="HTH_XRE"/>
    <property type="match status" value="1"/>
</dbReference>
<dbReference type="PROSITE" id="PS50943">
    <property type="entry name" value="HTH_CROC1"/>
    <property type="match status" value="1"/>
</dbReference>
<gene>
    <name evidence="2" type="ORF">AN936_08430</name>
</gene>
<dbReference type="PATRIC" id="fig|33050.5.peg.1754"/>
<dbReference type="InterPro" id="IPR010982">
    <property type="entry name" value="Lambda_DNA-bd_dom_sf"/>
</dbReference>